<name>A0A9P4PJH9_9PLEO</name>
<feature type="compositionally biased region" description="Basic and acidic residues" evidence="1">
    <location>
        <begin position="109"/>
        <end position="123"/>
    </location>
</feature>
<reference evidence="2" key="1">
    <citation type="journal article" date="2020" name="Stud. Mycol.">
        <title>101 Dothideomycetes genomes: a test case for predicting lifestyles and emergence of pathogens.</title>
        <authorList>
            <person name="Haridas S."/>
            <person name="Albert R."/>
            <person name="Binder M."/>
            <person name="Bloem J."/>
            <person name="Labutti K."/>
            <person name="Salamov A."/>
            <person name="Andreopoulos B."/>
            <person name="Baker S."/>
            <person name="Barry K."/>
            <person name="Bills G."/>
            <person name="Bluhm B."/>
            <person name="Cannon C."/>
            <person name="Castanera R."/>
            <person name="Culley D."/>
            <person name="Daum C."/>
            <person name="Ezra D."/>
            <person name="Gonzalez J."/>
            <person name="Henrissat B."/>
            <person name="Kuo A."/>
            <person name="Liang C."/>
            <person name="Lipzen A."/>
            <person name="Lutzoni F."/>
            <person name="Magnuson J."/>
            <person name="Mondo S."/>
            <person name="Nolan M."/>
            <person name="Ohm R."/>
            <person name="Pangilinan J."/>
            <person name="Park H.-J."/>
            <person name="Ramirez L."/>
            <person name="Alfaro M."/>
            <person name="Sun H."/>
            <person name="Tritt A."/>
            <person name="Yoshinaga Y."/>
            <person name="Zwiers L.-H."/>
            <person name="Turgeon B."/>
            <person name="Goodwin S."/>
            <person name="Spatafora J."/>
            <person name="Crous P."/>
            <person name="Grigoriev I."/>
        </authorList>
    </citation>
    <scope>NUCLEOTIDE SEQUENCE</scope>
    <source>
        <strain evidence="2">CBS 690.94</strain>
    </source>
</reference>
<proteinExistence type="predicted"/>
<comment type="caution">
    <text evidence="2">The sequence shown here is derived from an EMBL/GenBank/DDBJ whole genome shotgun (WGS) entry which is preliminary data.</text>
</comment>
<dbReference type="AlphaFoldDB" id="A0A9P4PJH9"/>
<sequence>MCTQDIYVYSRRAATVVEAARATTSPQITPHTNPATAAARAAPASRPPAAPWAALIQRMLSPHVDAARTAPSRQRPAASSPSVASPSIVRIVRSTYGQSVGQPPSSGHAGREGRSRSRSRERSGAGTGGANSFREDFYADNSASSRSYMQPRRRRDEDEDEDVFGRGRY</sequence>
<organism evidence="2 3">
    <name type="scientific">Karstenula rhodostoma CBS 690.94</name>
    <dbReference type="NCBI Taxonomy" id="1392251"/>
    <lineage>
        <taxon>Eukaryota</taxon>
        <taxon>Fungi</taxon>
        <taxon>Dikarya</taxon>
        <taxon>Ascomycota</taxon>
        <taxon>Pezizomycotina</taxon>
        <taxon>Dothideomycetes</taxon>
        <taxon>Pleosporomycetidae</taxon>
        <taxon>Pleosporales</taxon>
        <taxon>Massarineae</taxon>
        <taxon>Didymosphaeriaceae</taxon>
        <taxon>Karstenula</taxon>
    </lineage>
</organism>
<feature type="compositionally biased region" description="Low complexity" evidence="1">
    <location>
        <begin position="67"/>
        <end position="94"/>
    </location>
</feature>
<gene>
    <name evidence="2" type="ORF">P171DRAFT_444165</name>
</gene>
<feature type="compositionally biased region" description="Low complexity" evidence="1">
    <location>
        <begin position="34"/>
        <end position="44"/>
    </location>
</feature>
<feature type="region of interest" description="Disordered" evidence="1">
    <location>
        <begin position="23"/>
        <end position="48"/>
    </location>
</feature>
<dbReference type="EMBL" id="MU001500">
    <property type="protein sequence ID" value="KAF2445306.1"/>
    <property type="molecule type" value="Genomic_DNA"/>
</dbReference>
<protein>
    <submittedName>
        <fullName evidence="2">Uncharacterized protein</fullName>
    </submittedName>
</protein>
<keyword evidence="3" id="KW-1185">Reference proteome</keyword>
<evidence type="ECO:0000256" key="1">
    <source>
        <dbReference type="SAM" id="MobiDB-lite"/>
    </source>
</evidence>
<dbReference type="Proteomes" id="UP000799764">
    <property type="component" value="Unassembled WGS sequence"/>
</dbReference>
<feature type="compositionally biased region" description="Polar residues" evidence="1">
    <location>
        <begin position="95"/>
        <end position="104"/>
    </location>
</feature>
<evidence type="ECO:0000313" key="2">
    <source>
        <dbReference type="EMBL" id="KAF2445306.1"/>
    </source>
</evidence>
<evidence type="ECO:0000313" key="3">
    <source>
        <dbReference type="Proteomes" id="UP000799764"/>
    </source>
</evidence>
<accession>A0A9P4PJH9</accession>
<feature type="region of interest" description="Disordered" evidence="1">
    <location>
        <begin position="63"/>
        <end position="169"/>
    </location>
</feature>